<dbReference type="InterPro" id="IPR018490">
    <property type="entry name" value="cNMP-bd_dom_sf"/>
</dbReference>
<dbReference type="RefSeq" id="WP_102756068.1">
    <property type="nucleotide sequence ID" value="NZ_CP025791.1"/>
</dbReference>
<sequence>MTKFLIDTFKITLREAQIISSSFDKKEYRKGEVFIKNLSICNKIGFVKKGALKSISIGDKKELIDDFIFENQFVSNCYSHLTKKASNKYIVCIENCTIYVIKWKKFEELSNKHQFIDQIRRKVIERLYISMQQRFDDLRLLSAEERYLKLLYSNKRVVNEMPQYEIASYLSISAETVSRIRKNITVRS</sequence>
<evidence type="ECO:0000313" key="2">
    <source>
        <dbReference type="EMBL" id="AUP79413.1"/>
    </source>
</evidence>
<keyword evidence="3" id="KW-1185">Reference proteome</keyword>
<dbReference type="Gene3D" id="2.60.120.10">
    <property type="entry name" value="Jelly Rolls"/>
    <property type="match status" value="1"/>
</dbReference>
<dbReference type="InterPro" id="IPR000595">
    <property type="entry name" value="cNMP-bd_dom"/>
</dbReference>
<name>A0A2K9PQR4_9FLAO</name>
<dbReference type="SUPFAM" id="SSF51206">
    <property type="entry name" value="cAMP-binding domain-like"/>
    <property type="match status" value="1"/>
</dbReference>
<dbReference type="Proteomes" id="UP000235826">
    <property type="component" value="Chromosome"/>
</dbReference>
<dbReference type="AlphaFoldDB" id="A0A2K9PQR4"/>
<dbReference type="Pfam" id="PF00027">
    <property type="entry name" value="cNMP_binding"/>
    <property type="match status" value="1"/>
</dbReference>
<dbReference type="OrthoDB" id="758145at2"/>
<proteinExistence type="predicted"/>
<dbReference type="KEGG" id="fek:C1H87_12115"/>
<reference evidence="2 3" key="1">
    <citation type="submission" date="2018-01" db="EMBL/GenBank/DDBJ databases">
        <title>Complete genome sequence of Flavivirga eckloniae ECD14 isolated from seaweed Ecklonia cava.</title>
        <authorList>
            <person name="Lee J.H."/>
            <person name="Baik K.S."/>
            <person name="Seong C.N."/>
        </authorList>
    </citation>
    <scope>NUCLEOTIDE SEQUENCE [LARGE SCALE GENOMIC DNA]</scope>
    <source>
        <strain evidence="2 3">ECD14</strain>
    </source>
</reference>
<evidence type="ECO:0000313" key="3">
    <source>
        <dbReference type="Proteomes" id="UP000235826"/>
    </source>
</evidence>
<dbReference type="InterPro" id="IPR014710">
    <property type="entry name" value="RmlC-like_jellyroll"/>
</dbReference>
<dbReference type="EMBL" id="CP025791">
    <property type="protein sequence ID" value="AUP79413.1"/>
    <property type="molecule type" value="Genomic_DNA"/>
</dbReference>
<feature type="domain" description="Cyclic nucleotide-binding" evidence="1">
    <location>
        <begin position="26"/>
        <end position="112"/>
    </location>
</feature>
<gene>
    <name evidence="2" type="ORF">C1H87_12115</name>
</gene>
<organism evidence="2 3">
    <name type="scientific">Flavivirga eckloniae</name>
    <dbReference type="NCBI Taxonomy" id="1803846"/>
    <lineage>
        <taxon>Bacteria</taxon>
        <taxon>Pseudomonadati</taxon>
        <taxon>Bacteroidota</taxon>
        <taxon>Flavobacteriia</taxon>
        <taxon>Flavobacteriales</taxon>
        <taxon>Flavobacteriaceae</taxon>
        <taxon>Flavivirga</taxon>
    </lineage>
</organism>
<protein>
    <recommendedName>
        <fullName evidence="1">Cyclic nucleotide-binding domain-containing protein</fullName>
    </recommendedName>
</protein>
<accession>A0A2K9PQR4</accession>
<evidence type="ECO:0000259" key="1">
    <source>
        <dbReference type="Pfam" id="PF00027"/>
    </source>
</evidence>